<evidence type="ECO:0000256" key="1">
    <source>
        <dbReference type="ARBA" id="ARBA00012468"/>
    </source>
</evidence>
<name>A0A5K7ZAD4_9BACT</name>
<dbReference type="EC" id="2.3.2.15" evidence="1"/>
<dbReference type="GO" id="GO:0046872">
    <property type="term" value="F:metal ion binding"/>
    <property type="evidence" value="ECO:0007669"/>
    <property type="project" value="InterPro"/>
</dbReference>
<dbReference type="GO" id="GO:0010038">
    <property type="term" value="P:response to metal ion"/>
    <property type="evidence" value="ECO:0007669"/>
    <property type="project" value="InterPro"/>
</dbReference>
<dbReference type="EMBL" id="AP021875">
    <property type="protein sequence ID" value="BBO75414.1"/>
    <property type="molecule type" value="Genomic_DNA"/>
</dbReference>
<dbReference type="Pfam" id="PF05023">
    <property type="entry name" value="Phytochelatin"/>
    <property type="match status" value="1"/>
</dbReference>
<dbReference type="InterPro" id="IPR038765">
    <property type="entry name" value="Papain-like_cys_pep_sf"/>
</dbReference>
<dbReference type="GO" id="GO:0016756">
    <property type="term" value="F:glutathione gamma-glutamylcysteinyltransferase activity"/>
    <property type="evidence" value="ECO:0007669"/>
    <property type="project" value="UniProtKB-EC"/>
</dbReference>
<sequence length="251" mass="28236">MSLLRNLIRPYFYTRYGFHRLTGTGAFRDGHVSYVQQDFRPQWNPLKRALWNAHVKQLQESSCSVAAVVTCINAIGATQNGSSGTASQTGILDRVTTGHWKERMSNNGYRGRRGLPLPLLGQVIEESLNVYGLKFQAVEVVRTPKNIHRQSSVRTTLKKRLHDFDRYGKGLIVAHFDQGSLVPTLNIPHISPVGAYDSATGRVTMLDVDPEQKHPYAVDFDTFYKGLSCDYHHVLEAYGYGSGGYVHIRVR</sequence>
<dbReference type="RefSeq" id="WP_170302284.1">
    <property type="nucleotide sequence ID" value="NZ_AP021875.1"/>
</dbReference>
<dbReference type="InterPro" id="IPR038156">
    <property type="entry name" value="PCS_N_sf"/>
</dbReference>
<protein>
    <recommendedName>
        <fullName evidence="1">glutathione gamma-glutamylcysteinyltransferase</fullName>
        <ecNumber evidence="1">2.3.2.15</ecNumber>
    </recommendedName>
</protein>
<evidence type="ECO:0000259" key="3">
    <source>
        <dbReference type="PROSITE" id="PS51443"/>
    </source>
</evidence>
<dbReference type="Gene3D" id="3.90.70.30">
    <property type="entry name" value="Phytochelatin synthase, N-terminal domain"/>
    <property type="match status" value="1"/>
</dbReference>
<dbReference type="GO" id="GO:0046938">
    <property type="term" value="P:phytochelatin biosynthetic process"/>
    <property type="evidence" value="ECO:0007669"/>
    <property type="project" value="InterPro"/>
</dbReference>
<proteinExistence type="predicted"/>
<evidence type="ECO:0000256" key="2">
    <source>
        <dbReference type="ARBA" id="ARBA00022539"/>
    </source>
</evidence>
<evidence type="ECO:0000313" key="4">
    <source>
        <dbReference type="EMBL" id="BBO75414.1"/>
    </source>
</evidence>
<accession>A0A5K7ZAD4</accession>
<dbReference type="SUPFAM" id="SSF54001">
    <property type="entry name" value="Cysteine proteinases"/>
    <property type="match status" value="1"/>
</dbReference>
<gene>
    <name evidence="4" type="ORF">DSCW_28310</name>
</gene>
<feature type="domain" description="Peptidase C83" evidence="3">
    <location>
        <begin position="1"/>
        <end position="248"/>
    </location>
</feature>
<reference evidence="4 5" key="1">
    <citation type="submission" date="2019-11" db="EMBL/GenBank/DDBJ databases">
        <title>Comparative genomics of hydrocarbon-degrading Desulfosarcina strains.</title>
        <authorList>
            <person name="Watanabe M."/>
            <person name="Kojima H."/>
            <person name="Fukui M."/>
        </authorList>
    </citation>
    <scope>NUCLEOTIDE SEQUENCE [LARGE SCALE GENOMIC DNA]</scope>
    <source>
        <strain evidence="4 5">PP31</strain>
    </source>
</reference>
<dbReference type="AlphaFoldDB" id="A0A5K7ZAD4"/>
<keyword evidence="5" id="KW-1185">Reference proteome</keyword>
<dbReference type="Proteomes" id="UP000427769">
    <property type="component" value="Chromosome"/>
</dbReference>
<dbReference type="KEGG" id="dwd:DSCW_28310"/>
<organism evidence="4 5">
    <name type="scientific">Desulfosarcina widdelii</name>
    <dbReference type="NCBI Taxonomy" id="947919"/>
    <lineage>
        <taxon>Bacteria</taxon>
        <taxon>Pseudomonadati</taxon>
        <taxon>Thermodesulfobacteriota</taxon>
        <taxon>Desulfobacteria</taxon>
        <taxon>Desulfobacterales</taxon>
        <taxon>Desulfosarcinaceae</taxon>
        <taxon>Desulfosarcina</taxon>
    </lineage>
</organism>
<dbReference type="InterPro" id="IPR007719">
    <property type="entry name" value="PCS_N"/>
</dbReference>
<dbReference type="PROSITE" id="PS51443">
    <property type="entry name" value="PCS"/>
    <property type="match status" value="1"/>
</dbReference>
<keyword evidence="2" id="KW-0104">Cadmium</keyword>
<evidence type="ECO:0000313" key="5">
    <source>
        <dbReference type="Proteomes" id="UP000427769"/>
    </source>
</evidence>